<evidence type="ECO:0000313" key="4">
    <source>
        <dbReference type="Proteomes" id="UP000216063"/>
    </source>
</evidence>
<comment type="caution">
    <text evidence="3">The sequence shown here is derived from an EMBL/GenBank/DDBJ whole genome shotgun (WGS) entry which is preliminary data.</text>
</comment>
<evidence type="ECO:0008006" key="5">
    <source>
        <dbReference type="Google" id="ProtNLM"/>
    </source>
</evidence>
<accession>A0A255DJT5</accession>
<dbReference type="EMBL" id="NOZR01000016">
    <property type="protein sequence ID" value="OYN77505.1"/>
    <property type="molecule type" value="Genomic_DNA"/>
</dbReference>
<sequence>MRKANLVAALPLCALMAGAAIGGAPLAAASCSSFFGLGNTAQCKSGPTSIAIAVGPNATATAGGLFGVAFADGIVPLVGTTDTGVATATSTGAFTFAWAWGDNVTAQAGDLFGIAMQLGTNGTTTTKGLFNVAQAITNPFGSTTADIGLTLADGIGNVITNGAFVTGPGDSVEAVGLGNYAFNGWGSDNVVKAGGTPTSLWNFALDVFNSGNVTAGPGPFAIAIAFGQQPGDTTVQTGPGIKIGYPTTSTAGSAAALHPIKKTVTKPVVSAAGGTKTSVGSAAPRVHKAQA</sequence>
<gene>
    <name evidence="3" type="ORF">CG716_18445</name>
</gene>
<keyword evidence="2" id="KW-0732">Signal</keyword>
<feature type="chain" id="PRO_5038487932" description="PE-PGRS family protein" evidence="2">
    <location>
        <begin position="20"/>
        <end position="291"/>
    </location>
</feature>
<proteinExistence type="predicted"/>
<evidence type="ECO:0000313" key="3">
    <source>
        <dbReference type="EMBL" id="OYN77505.1"/>
    </source>
</evidence>
<feature type="signal peptide" evidence="2">
    <location>
        <begin position="1"/>
        <end position="19"/>
    </location>
</feature>
<dbReference type="PROSITE" id="PS51257">
    <property type="entry name" value="PROKAR_LIPOPROTEIN"/>
    <property type="match status" value="1"/>
</dbReference>
<organism evidence="3 4">
    <name type="scientific">Mycolicibacterium sphagni</name>
    <dbReference type="NCBI Taxonomy" id="1786"/>
    <lineage>
        <taxon>Bacteria</taxon>
        <taxon>Bacillati</taxon>
        <taxon>Actinomycetota</taxon>
        <taxon>Actinomycetes</taxon>
        <taxon>Mycobacteriales</taxon>
        <taxon>Mycobacteriaceae</taxon>
        <taxon>Mycolicibacterium</taxon>
    </lineage>
</organism>
<protein>
    <recommendedName>
        <fullName evidence="5">PE-PGRS family protein</fullName>
    </recommendedName>
</protein>
<dbReference type="OrthoDB" id="4669373at2"/>
<dbReference type="AlphaFoldDB" id="A0A255DJT5"/>
<evidence type="ECO:0000256" key="1">
    <source>
        <dbReference type="SAM" id="MobiDB-lite"/>
    </source>
</evidence>
<name>A0A255DJT5_9MYCO</name>
<evidence type="ECO:0000256" key="2">
    <source>
        <dbReference type="SAM" id="SignalP"/>
    </source>
</evidence>
<dbReference type="RefSeq" id="WP_094482202.1">
    <property type="nucleotide sequence ID" value="NZ_NOZR01000016.1"/>
</dbReference>
<dbReference type="Proteomes" id="UP000216063">
    <property type="component" value="Unassembled WGS sequence"/>
</dbReference>
<feature type="region of interest" description="Disordered" evidence="1">
    <location>
        <begin position="271"/>
        <end position="291"/>
    </location>
</feature>
<keyword evidence="4" id="KW-1185">Reference proteome</keyword>
<reference evidence="3 4" key="1">
    <citation type="submission" date="2017-07" db="EMBL/GenBank/DDBJ databases">
        <title>The new phylogeny of genus Mycobacterium.</title>
        <authorList>
            <person name="Tortoli E."/>
            <person name="Trovato A."/>
            <person name="Cirillo D.M."/>
        </authorList>
    </citation>
    <scope>NUCLEOTIDE SEQUENCE [LARGE SCALE GENOMIC DNA]</scope>
    <source>
        <strain evidence="3 4">ATCC 33027</strain>
    </source>
</reference>